<comment type="caution">
    <text evidence="1">The sequence shown here is derived from an EMBL/GenBank/DDBJ whole genome shotgun (WGS) entry which is preliminary data.</text>
</comment>
<evidence type="ECO:0000313" key="2">
    <source>
        <dbReference type="Proteomes" id="UP000324222"/>
    </source>
</evidence>
<dbReference type="EMBL" id="VSRR010030553">
    <property type="protein sequence ID" value="MPC70107.1"/>
    <property type="molecule type" value="Genomic_DNA"/>
</dbReference>
<keyword evidence="2" id="KW-1185">Reference proteome</keyword>
<dbReference type="Proteomes" id="UP000324222">
    <property type="component" value="Unassembled WGS sequence"/>
</dbReference>
<name>A0A5B7HLJ0_PORTR</name>
<dbReference type="AlphaFoldDB" id="A0A5B7HLJ0"/>
<evidence type="ECO:0000313" key="1">
    <source>
        <dbReference type="EMBL" id="MPC70107.1"/>
    </source>
</evidence>
<reference evidence="1 2" key="1">
    <citation type="submission" date="2019-05" db="EMBL/GenBank/DDBJ databases">
        <title>Another draft genome of Portunus trituberculatus and its Hox gene families provides insights of decapod evolution.</title>
        <authorList>
            <person name="Jeong J.-H."/>
            <person name="Song I."/>
            <person name="Kim S."/>
            <person name="Choi T."/>
            <person name="Kim D."/>
            <person name="Ryu S."/>
            <person name="Kim W."/>
        </authorList>
    </citation>
    <scope>NUCLEOTIDE SEQUENCE [LARGE SCALE GENOMIC DNA]</scope>
    <source>
        <tissue evidence="1">Muscle</tissue>
    </source>
</reference>
<proteinExistence type="predicted"/>
<gene>
    <name evidence="1" type="ORF">E2C01_064345</name>
</gene>
<protein>
    <submittedName>
        <fullName evidence="1">Uncharacterized protein</fullName>
    </submittedName>
</protein>
<sequence>MWARAVWLEDNEEQEGVIQHKCIQNHMVHWPPGVNAARPMDEMRDLTPSWRKFTLVKVKLASDFPAE</sequence>
<accession>A0A5B7HLJ0</accession>
<organism evidence="1 2">
    <name type="scientific">Portunus trituberculatus</name>
    <name type="common">Swimming crab</name>
    <name type="synonym">Neptunus trituberculatus</name>
    <dbReference type="NCBI Taxonomy" id="210409"/>
    <lineage>
        <taxon>Eukaryota</taxon>
        <taxon>Metazoa</taxon>
        <taxon>Ecdysozoa</taxon>
        <taxon>Arthropoda</taxon>
        <taxon>Crustacea</taxon>
        <taxon>Multicrustacea</taxon>
        <taxon>Malacostraca</taxon>
        <taxon>Eumalacostraca</taxon>
        <taxon>Eucarida</taxon>
        <taxon>Decapoda</taxon>
        <taxon>Pleocyemata</taxon>
        <taxon>Brachyura</taxon>
        <taxon>Eubrachyura</taxon>
        <taxon>Portunoidea</taxon>
        <taxon>Portunidae</taxon>
        <taxon>Portuninae</taxon>
        <taxon>Portunus</taxon>
    </lineage>
</organism>